<proteinExistence type="predicted"/>
<gene>
    <name evidence="2" type="ORF">RHSIM_Rhsim08G0165100</name>
</gene>
<feature type="region of interest" description="Disordered" evidence="1">
    <location>
        <begin position="1"/>
        <end position="26"/>
    </location>
</feature>
<evidence type="ECO:0000313" key="2">
    <source>
        <dbReference type="EMBL" id="KAF7136152.1"/>
    </source>
</evidence>
<feature type="compositionally biased region" description="Basic residues" evidence="1">
    <location>
        <begin position="1"/>
        <end position="10"/>
    </location>
</feature>
<evidence type="ECO:0000313" key="3">
    <source>
        <dbReference type="Proteomes" id="UP000626092"/>
    </source>
</evidence>
<organism evidence="2 3">
    <name type="scientific">Rhododendron simsii</name>
    <name type="common">Sims's rhododendron</name>
    <dbReference type="NCBI Taxonomy" id="118357"/>
    <lineage>
        <taxon>Eukaryota</taxon>
        <taxon>Viridiplantae</taxon>
        <taxon>Streptophyta</taxon>
        <taxon>Embryophyta</taxon>
        <taxon>Tracheophyta</taxon>
        <taxon>Spermatophyta</taxon>
        <taxon>Magnoliopsida</taxon>
        <taxon>eudicotyledons</taxon>
        <taxon>Gunneridae</taxon>
        <taxon>Pentapetalae</taxon>
        <taxon>asterids</taxon>
        <taxon>Ericales</taxon>
        <taxon>Ericaceae</taxon>
        <taxon>Ericoideae</taxon>
        <taxon>Rhodoreae</taxon>
        <taxon>Rhododendron</taxon>
    </lineage>
</organism>
<evidence type="ECO:0000256" key="1">
    <source>
        <dbReference type="SAM" id="MobiDB-lite"/>
    </source>
</evidence>
<accession>A0A834GJC3</accession>
<sequence>MDSASKKRRKQDSEREEEQEWTWEDEESRGLLQTFDLSTKEFDGGISGGFLHFEVPRYDAIMRDEPALLHLGRDSFCFLTLKELDPDPVLPRPGLTRTRIIKFRDPNLSELGVKLASRLPLCVTELISLTTC</sequence>
<dbReference type="AlphaFoldDB" id="A0A834GJC3"/>
<keyword evidence="3" id="KW-1185">Reference proteome</keyword>
<protein>
    <submittedName>
        <fullName evidence="2">Uncharacterized protein</fullName>
    </submittedName>
</protein>
<feature type="compositionally biased region" description="Acidic residues" evidence="1">
    <location>
        <begin position="14"/>
        <end position="26"/>
    </location>
</feature>
<comment type="caution">
    <text evidence="2">The sequence shown here is derived from an EMBL/GenBank/DDBJ whole genome shotgun (WGS) entry which is preliminary data.</text>
</comment>
<dbReference type="EMBL" id="WJXA01000008">
    <property type="protein sequence ID" value="KAF7136152.1"/>
    <property type="molecule type" value="Genomic_DNA"/>
</dbReference>
<dbReference type="Proteomes" id="UP000626092">
    <property type="component" value="Unassembled WGS sequence"/>
</dbReference>
<reference evidence="2" key="1">
    <citation type="submission" date="2019-11" db="EMBL/GenBank/DDBJ databases">
        <authorList>
            <person name="Liu Y."/>
            <person name="Hou J."/>
            <person name="Li T.-Q."/>
            <person name="Guan C.-H."/>
            <person name="Wu X."/>
            <person name="Wu H.-Z."/>
            <person name="Ling F."/>
            <person name="Zhang R."/>
            <person name="Shi X.-G."/>
            <person name="Ren J.-P."/>
            <person name="Chen E.-F."/>
            <person name="Sun J.-M."/>
        </authorList>
    </citation>
    <scope>NUCLEOTIDE SEQUENCE</scope>
    <source>
        <strain evidence="2">Adult_tree_wgs_1</strain>
        <tissue evidence="2">Leaves</tissue>
    </source>
</reference>
<name>A0A834GJC3_RHOSS</name>